<sequence>MHTQGCACVAKKQQVRHFTFDAVQRRLKVLKGHVFRVHVKHLKRHFESKLKHHLHHFTFDAVQQRLKILDGHFFRVHVKHLKRHSKVKLKQETKIKKREPHLRCFTFDAVQQRLKTTSSELMSSILKEAICNIFPEFWPDYSSPMNCAARLKRRSKVLWLEQPGPNFQYDEIDSEPPHPEQGWQRSVEVKKPIHRMELNALEFNALEQRCSLGEVELICSYEAHQPQLSCLPEYTIWTLPFTVSPPLSGLEYMRCLNNGVFRRIRSFPSQQNVFLMAAVSLLSCPRRSQFTAHLQN</sequence>
<reference evidence="1" key="1">
    <citation type="journal article" date="2008" name="Nature">
        <title>The amphioxus genome and the evolution of the chordate karyotype.</title>
        <authorList>
            <consortium name="US DOE Joint Genome Institute (JGI-PGF)"/>
            <person name="Putnam N.H."/>
            <person name="Butts T."/>
            <person name="Ferrier D.E.K."/>
            <person name="Furlong R.F."/>
            <person name="Hellsten U."/>
            <person name="Kawashima T."/>
            <person name="Robinson-Rechavi M."/>
            <person name="Shoguchi E."/>
            <person name="Terry A."/>
            <person name="Yu J.-K."/>
            <person name="Benito-Gutierrez E.L."/>
            <person name="Dubchak I."/>
            <person name="Garcia-Fernandez J."/>
            <person name="Gibson-Brown J.J."/>
            <person name="Grigoriev I.V."/>
            <person name="Horton A.C."/>
            <person name="de Jong P.J."/>
            <person name="Jurka J."/>
            <person name="Kapitonov V.V."/>
            <person name="Kohara Y."/>
            <person name="Kuroki Y."/>
            <person name="Lindquist E."/>
            <person name="Lucas S."/>
            <person name="Osoegawa K."/>
            <person name="Pennacchio L.A."/>
            <person name="Salamov A.A."/>
            <person name="Satou Y."/>
            <person name="Sauka-Spengler T."/>
            <person name="Schmutz J."/>
            <person name="Shin-I T."/>
            <person name="Toyoda A."/>
            <person name="Bronner-Fraser M."/>
            <person name="Fujiyama A."/>
            <person name="Holland L.Z."/>
            <person name="Holland P.W.H."/>
            <person name="Satoh N."/>
            <person name="Rokhsar D.S."/>
        </authorList>
    </citation>
    <scope>NUCLEOTIDE SEQUENCE [LARGE SCALE GENOMIC DNA]</scope>
    <source>
        <strain evidence="1">S238N-H82</strain>
        <tissue evidence="1">Testes</tissue>
    </source>
</reference>
<dbReference type="EMBL" id="GG666471">
    <property type="protein sequence ID" value="EEN67397.1"/>
    <property type="molecule type" value="Genomic_DNA"/>
</dbReference>
<accession>C3XXD7</accession>
<protein>
    <submittedName>
        <fullName evidence="1">Uncharacterized protein</fullName>
    </submittedName>
</protein>
<organism>
    <name type="scientific">Branchiostoma floridae</name>
    <name type="common">Florida lancelet</name>
    <name type="synonym">Amphioxus</name>
    <dbReference type="NCBI Taxonomy" id="7739"/>
    <lineage>
        <taxon>Eukaryota</taxon>
        <taxon>Metazoa</taxon>
        <taxon>Chordata</taxon>
        <taxon>Cephalochordata</taxon>
        <taxon>Leptocardii</taxon>
        <taxon>Amphioxiformes</taxon>
        <taxon>Branchiostomatidae</taxon>
        <taxon>Branchiostoma</taxon>
    </lineage>
</organism>
<dbReference type="InParanoid" id="C3XXD7"/>
<name>C3XXD7_BRAFL</name>
<dbReference type="AlphaFoldDB" id="C3XXD7"/>
<gene>
    <name evidence="1" type="ORF">BRAFLDRAFT_73216</name>
</gene>
<evidence type="ECO:0000313" key="1">
    <source>
        <dbReference type="EMBL" id="EEN67397.1"/>
    </source>
</evidence>
<proteinExistence type="predicted"/>